<dbReference type="Gene3D" id="3.90.1570.10">
    <property type="entry name" value="tt1808, chain A"/>
    <property type="match status" value="1"/>
</dbReference>
<evidence type="ECO:0000259" key="1">
    <source>
        <dbReference type="Pfam" id="PF05685"/>
    </source>
</evidence>
<organism evidence="2 3">
    <name type="scientific">Streptantibioticus cattleyicolor (strain ATCC 35852 / DSM 46488 / JCM 4925 / NBRC 14057 / NRRL 8057)</name>
    <name type="common">Streptomyces cattleya</name>
    <dbReference type="NCBI Taxonomy" id="1003195"/>
    <lineage>
        <taxon>Bacteria</taxon>
        <taxon>Bacillati</taxon>
        <taxon>Actinomycetota</taxon>
        <taxon>Actinomycetes</taxon>
        <taxon>Kitasatosporales</taxon>
        <taxon>Streptomycetaceae</taxon>
        <taxon>Streptantibioticus</taxon>
    </lineage>
</organism>
<keyword evidence="3" id="KW-1185">Reference proteome</keyword>
<dbReference type="STRING" id="1003195.SCATT_12370"/>
<accession>F8K0U4</accession>
<dbReference type="PANTHER" id="PTHR35400:SF3">
    <property type="entry name" value="SLL1072 PROTEIN"/>
    <property type="match status" value="1"/>
</dbReference>
<dbReference type="Proteomes" id="UP000007842">
    <property type="component" value="Chromosome"/>
</dbReference>
<reference evidence="3" key="1">
    <citation type="submission" date="2011-12" db="EMBL/GenBank/DDBJ databases">
        <title>Complete genome sequence of Streptomyces cattleya strain DSM 46488.</title>
        <authorList>
            <person name="Ou H.-Y."/>
            <person name="Li P."/>
            <person name="Zhao C."/>
            <person name="O'Hagan D."/>
            <person name="Deng Z."/>
        </authorList>
    </citation>
    <scope>NUCLEOTIDE SEQUENCE [LARGE SCALE GENOMIC DNA]</scope>
    <source>
        <strain evidence="3">ATCC 35852 / DSM 46488 / JCM 4925 / NBRC 14057 / NRRL 8057</strain>
    </source>
</reference>
<evidence type="ECO:0000313" key="2">
    <source>
        <dbReference type="EMBL" id="AEW93608.1"/>
    </source>
</evidence>
<dbReference type="SUPFAM" id="SSF52980">
    <property type="entry name" value="Restriction endonuclease-like"/>
    <property type="match status" value="1"/>
</dbReference>
<name>F8K0U4_STREN</name>
<dbReference type="EMBL" id="CP003219">
    <property type="protein sequence ID" value="AEW93608.1"/>
    <property type="molecule type" value="Genomic_DNA"/>
</dbReference>
<accession>G8WRN1</accession>
<proteinExistence type="predicted"/>
<dbReference type="AlphaFoldDB" id="F8K0U4"/>
<dbReference type="OrthoDB" id="3615205at2"/>
<dbReference type="InterPro" id="IPR008538">
    <property type="entry name" value="Uma2"/>
</dbReference>
<protein>
    <recommendedName>
        <fullName evidence="1">Putative restriction endonuclease domain-containing protein</fullName>
    </recommendedName>
</protein>
<dbReference type="InterPro" id="IPR012296">
    <property type="entry name" value="Nuclease_put_TT1808"/>
</dbReference>
<dbReference type="PATRIC" id="fig|1003195.11.peg.2823"/>
<feature type="domain" description="Putative restriction endonuclease" evidence="1">
    <location>
        <begin position="27"/>
        <end position="177"/>
    </location>
</feature>
<dbReference type="PANTHER" id="PTHR35400">
    <property type="entry name" value="SLR1083 PROTEIN"/>
    <property type="match status" value="1"/>
</dbReference>
<dbReference type="RefSeq" id="WP_014141996.1">
    <property type="nucleotide sequence ID" value="NC_016111.1"/>
</dbReference>
<dbReference type="KEGG" id="scy:SCATT_12370"/>
<gene>
    <name evidence="2" type="ordered locus">SCATT_12370</name>
</gene>
<dbReference type="eggNOG" id="COG4636">
    <property type="taxonomic scope" value="Bacteria"/>
</dbReference>
<dbReference type="HOGENOM" id="CLU_076312_4_1_11"/>
<dbReference type="InterPro" id="IPR011335">
    <property type="entry name" value="Restrct_endonuc-II-like"/>
</dbReference>
<dbReference type="CDD" id="cd06260">
    <property type="entry name" value="DUF820-like"/>
    <property type="match status" value="1"/>
</dbReference>
<evidence type="ECO:0000313" key="3">
    <source>
        <dbReference type="Proteomes" id="UP000007842"/>
    </source>
</evidence>
<sequence length="186" mass="20791">MAAEPVKPYHDVDPERALKYAVQHVAGGRAEVVEGTLRASWRSWGHEGAVREIRRRILPRLDRMGWVDGSGNVDLPGSANWYVPDLVVIPQELDATDPFLVLPDQTLLVVECTSPSDEDTDRIVKRKRYAEYGAPLYLLVDSQERVCTVFSAPFELGYTRVDGPHPFGTPVRLPEPFGMDIDTSGF</sequence>
<dbReference type="Pfam" id="PF05685">
    <property type="entry name" value="Uma2"/>
    <property type="match status" value="1"/>
</dbReference>
<dbReference type="KEGG" id="sct:SCAT_1238"/>